<evidence type="ECO:0000256" key="1">
    <source>
        <dbReference type="SAM" id="MobiDB-lite"/>
    </source>
</evidence>
<dbReference type="Gene3D" id="3.40.50.1000">
    <property type="entry name" value="HAD superfamily/HAD-like"/>
    <property type="match status" value="1"/>
</dbReference>
<name>A0AAJ0BC17_9PEZI</name>
<accession>A0AAJ0BC17</accession>
<dbReference type="SUPFAM" id="SSF56784">
    <property type="entry name" value="HAD-like"/>
    <property type="match status" value="1"/>
</dbReference>
<reference evidence="2" key="1">
    <citation type="submission" date="2023-06" db="EMBL/GenBank/DDBJ databases">
        <title>Genome-scale phylogeny and comparative genomics of the fungal order Sordariales.</title>
        <authorList>
            <consortium name="Lawrence Berkeley National Laboratory"/>
            <person name="Hensen N."/>
            <person name="Bonometti L."/>
            <person name="Westerberg I."/>
            <person name="Brannstrom I.O."/>
            <person name="Guillou S."/>
            <person name="Cros-Aarteil S."/>
            <person name="Calhoun S."/>
            <person name="Haridas S."/>
            <person name="Kuo A."/>
            <person name="Mondo S."/>
            <person name="Pangilinan J."/>
            <person name="Riley R."/>
            <person name="Labutti K."/>
            <person name="Andreopoulos B."/>
            <person name="Lipzen A."/>
            <person name="Chen C."/>
            <person name="Yanf M."/>
            <person name="Daum C."/>
            <person name="Ng V."/>
            <person name="Clum A."/>
            <person name="Steindorff A."/>
            <person name="Ohm R."/>
            <person name="Martin F."/>
            <person name="Silar P."/>
            <person name="Natvig D."/>
            <person name="Lalanne C."/>
            <person name="Gautier V."/>
            <person name="Ament-Velasquez S.L."/>
            <person name="Kruys A."/>
            <person name="Hutchinson M.I."/>
            <person name="Powell A.J."/>
            <person name="Barry K."/>
            <person name="Miller A.N."/>
            <person name="Grigoriev I.V."/>
            <person name="Debuchy R."/>
            <person name="Gladieux P."/>
            <person name="Thoren M.H."/>
            <person name="Johannesson H."/>
        </authorList>
    </citation>
    <scope>NUCLEOTIDE SEQUENCE</scope>
    <source>
        <strain evidence="2">PSN4</strain>
    </source>
</reference>
<protein>
    <submittedName>
        <fullName evidence="2">Uncharacterized protein</fullName>
    </submittedName>
</protein>
<feature type="compositionally biased region" description="Basic and acidic residues" evidence="1">
    <location>
        <begin position="56"/>
        <end position="78"/>
    </location>
</feature>
<organism evidence="2 3">
    <name type="scientific">Echria macrotheca</name>
    <dbReference type="NCBI Taxonomy" id="438768"/>
    <lineage>
        <taxon>Eukaryota</taxon>
        <taxon>Fungi</taxon>
        <taxon>Dikarya</taxon>
        <taxon>Ascomycota</taxon>
        <taxon>Pezizomycotina</taxon>
        <taxon>Sordariomycetes</taxon>
        <taxon>Sordariomycetidae</taxon>
        <taxon>Sordariales</taxon>
        <taxon>Schizotheciaceae</taxon>
        <taxon>Echria</taxon>
    </lineage>
</organism>
<evidence type="ECO:0000313" key="3">
    <source>
        <dbReference type="Proteomes" id="UP001239445"/>
    </source>
</evidence>
<dbReference type="Proteomes" id="UP001239445">
    <property type="component" value="Unassembled WGS sequence"/>
</dbReference>
<keyword evidence="3" id="KW-1185">Reference proteome</keyword>
<dbReference type="EMBL" id="MU839833">
    <property type="protein sequence ID" value="KAK1755491.1"/>
    <property type="molecule type" value="Genomic_DNA"/>
</dbReference>
<feature type="region of interest" description="Disordered" evidence="1">
    <location>
        <begin position="1"/>
        <end position="170"/>
    </location>
</feature>
<evidence type="ECO:0000313" key="2">
    <source>
        <dbReference type="EMBL" id="KAK1755491.1"/>
    </source>
</evidence>
<gene>
    <name evidence="2" type="ORF">QBC47DRAFT_401661</name>
</gene>
<comment type="caution">
    <text evidence="2">The sequence shown here is derived from an EMBL/GenBank/DDBJ whole genome shotgun (WGS) entry which is preliminary data.</text>
</comment>
<feature type="compositionally biased region" description="Low complexity" evidence="1">
    <location>
        <begin position="1"/>
        <end position="16"/>
    </location>
</feature>
<dbReference type="AlphaFoldDB" id="A0AAJ0BC17"/>
<dbReference type="InterPro" id="IPR036412">
    <property type="entry name" value="HAD-like_sf"/>
</dbReference>
<proteinExistence type="predicted"/>
<sequence length="480" mass="53543">MEDNPSSSPHSAEASPVYHSEFVEVKSEPVTTEEAVPTPEKEMVSADNQGIESEQEMAKTQHIKAEEQPIAIKHEPIKSEGGTPTDNIIPEHQGIETKTETVNEPMKIKKEDLTIDRDTLMPDNDPADTPMFDNEPIEFPTQDNAPRGIKRPRSPDNDDTDQAKPPPSPRLILLHSDVLINGRGAIKYVMDKLIDLAARENVSVADRHIAEVLSKTTNMLYLYGLYISPANFAEPVWEDIDFWHPELMKTKGYGMLRPHDGVAEFLQHMRRREIPVFVWTACPKIAGSFLRKFGLRDLVAGIIAHAAKALQYPQGMARVVQRSVMPTFEKYYQQPAAAIQQENNEVAEEMFPPLGLGAEAQALLADQKLPADKLGKLEAEDILFVFSAEYNGAIAQDVGVKTYWVRPYDPSVAAPETNGAYKLEQVKVLKPEFEVGKMDWVVSKLDELRRIMGGGGPGLGGQQAEYKVEMDNEKMVICLD</sequence>
<feature type="compositionally biased region" description="Basic and acidic residues" evidence="1">
    <location>
        <begin position="93"/>
        <end position="120"/>
    </location>
</feature>
<dbReference type="InterPro" id="IPR023214">
    <property type="entry name" value="HAD_sf"/>
</dbReference>